<accession>A0A0G1FT38</accession>
<dbReference type="STRING" id="1618443.UV73_C0003G0118"/>
<name>A0A0G1FT38_9BACT</name>
<dbReference type="Pfam" id="PF00258">
    <property type="entry name" value="Flavodoxin_1"/>
    <property type="match status" value="1"/>
</dbReference>
<comment type="caution">
    <text evidence="8">The sequence shown here is derived from an EMBL/GenBank/DDBJ whole genome shotgun (WGS) entry which is preliminary data.</text>
</comment>
<feature type="domain" description="Flavodoxin-like" evidence="7">
    <location>
        <begin position="3"/>
        <end position="148"/>
    </location>
</feature>
<dbReference type="AlphaFoldDB" id="A0A0G1FT38"/>
<dbReference type="InterPro" id="IPR001226">
    <property type="entry name" value="Flavodoxin_CS"/>
</dbReference>
<dbReference type="GO" id="GO:0009055">
    <property type="term" value="F:electron transfer activity"/>
    <property type="evidence" value="ECO:0007669"/>
    <property type="project" value="InterPro"/>
</dbReference>
<dbReference type="PANTHER" id="PTHR42809:SF1">
    <property type="entry name" value="FLAVODOXIN 1"/>
    <property type="match status" value="1"/>
</dbReference>
<evidence type="ECO:0000256" key="5">
    <source>
        <dbReference type="ARBA" id="ARBA00022643"/>
    </source>
</evidence>
<keyword evidence="3" id="KW-0813">Transport</keyword>
<evidence type="ECO:0000313" key="9">
    <source>
        <dbReference type="Proteomes" id="UP000034894"/>
    </source>
</evidence>
<evidence type="ECO:0000256" key="4">
    <source>
        <dbReference type="ARBA" id="ARBA00022630"/>
    </source>
</evidence>
<dbReference type="Gene3D" id="3.40.50.360">
    <property type="match status" value="1"/>
</dbReference>
<dbReference type="InterPro" id="IPR050619">
    <property type="entry name" value="Flavodoxin"/>
</dbReference>
<dbReference type="PROSITE" id="PS50902">
    <property type="entry name" value="FLAVODOXIN_LIKE"/>
    <property type="match status" value="1"/>
</dbReference>
<dbReference type="CDD" id="cd00133">
    <property type="entry name" value="PTS_IIB"/>
    <property type="match status" value="1"/>
</dbReference>
<evidence type="ECO:0000256" key="1">
    <source>
        <dbReference type="ARBA" id="ARBA00001917"/>
    </source>
</evidence>
<dbReference type="PANTHER" id="PTHR42809">
    <property type="entry name" value="FLAVODOXIN 2"/>
    <property type="match status" value="1"/>
</dbReference>
<keyword evidence="6" id="KW-0249">Electron transport</keyword>
<protein>
    <submittedName>
        <fullName evidence="8">Flavodoxin</fullName>
    </submittedName>
</protein>
<dbReference type="PATRIC" id="fig|1618443.3.peg.565"/>
<evidence type="ECO:0000313" key="8">
    <source>
        <dbReference type="EMBL" id="KKS98176.1"/>
    </source>
</evidence>
<sequence length="153" mass="17066">MKIAIVYATNSGGTQLAAQIVAETFAKHNLTAEIKEVQGSMPADLKNYDLVILASPSWDYEGLEGEPHPDYRPFMEKFKGEDFSGRKFAVFGLGDSSYTYFCGAVQHLEDFVKSLKGELVTQSLRIDGFYLDQQKSSQQLTDWTESLVTHLNG</sequence>
<dbReference type="InterPro" id="IPR029039">
    <property type="entry name" value="Flavoprotein-like_sf"/>
</dbReference>
<comment type="cofactor">
    <cofactor evidence="1">
        <name>FMN</name>
        <dbReference type="ChEBI" id="CHEBI:58210"/>
    </cofactor>
</comment>
<organism evidence="8 9">
    <name type="scientific">Candidatus Gottesmanbacteria bacterium GW2011_GWA2_43_14</name>
    <dbReference type="NCBI Taxonomy" id="1618443"/>
    <lineage>
        <taxon>Bacteria</taxon>
        <taxon>Candidatus Gottesmaniibacteriota</taxon>
    </lineage>
</organism>
<reference evidence="8 9" key="1">
    <citation type="journal article" date="2015" name="Nature">
        <title>rRNA introns, odd ribosomes, and small enigmatic genomes across a large radiation of phyla.</title>
        <authorList>
            <person name="Brown C.T."/>
            <person name="Hug L.A."/>
            <person name="Thomas B.C."/>
            <person name="Sharon I."/>
            <person name="Castelle C.J."/>
            <person name="Singh A."/>
            <person name="Wilkins M.J."/>
            <person name="Williams K.H."/>
            <person name="Banfield J.F."/>
        </authorList>
    </citation>
    <scope>NUCLEOTIDE SEQUENCE [LARGE SCALE GENOMIC DNA]</scope>
</reference>
<dbReference type="Proteomes" id="UP000034894">
    <property type="component" value="Unassembled WGS sequence"/>
</dbReference>
<proteinExistence type="inferred from homology"/>
<evidence type="ECO:0000256" key="6">
    <source>
        <dbReference type="ARBA" id="ARBA00022982"/>
    </source>
</evidence>
<dbReference type="EMBL" id="LCFP01000003">
    <property type="protein sequence ID" value="KKS98176.1"/>
    <property type="molecule type" value="Genomic_DNA"/>
</dbReference>
<evidence type="ECO:0000259" key="7">
    <source>
        <dbReference type="PROSITE" id="PS50902"/>
    </source>
</evidence>
<dbReference type="PROSITE" id="PS00201">
    <property type="entry name" value="FLAVODOXIN"/>
    <property type="match status" value="1"/>
</dbReference>
<comment type="similarity">
    <text evidence="2">Belongs to the flavodoxin family.</text>
</comment>
<dbReference type="GO" id="GO:0010181">
    <property type="term" value="F:FMN binding"/>
    <property type="evidence" value="ECO:0007669"/>
    <property type="project" value="InterPro"/>
</dbReference>
<dbReference type="InterPro" id="IPR008254">
    <property type="entry name" value="Flavodoxin/NO_synth"/>
</dbReference>
<dbReference type="SUPFAM" id="SSF52218">
    <property type="entry name" value="Flavoproteins"/>
    <property type="match status" value="1"/>
</dbReference>
<keyword evidence="5" id="KW-0288">FMN</keyword>
<evidence type="ECO:0000256" key="2">
    <source>
        <dbReference type="ARBA" id="ARBA00005267"/>
    </source>
</evidence>
<gene>
    <name evidence="8" type="ORF">UV73_C0003G0118</name>
</gene>
<evidence type="ECO:0000256" key="3">
    <source>
        <dbReference type="ARBA" id="ARBA00022448"/>
    </source>
</evidence>
<keyword evidence="4" id="KW-0285">Flavoprotein</keyword>